<name>A0A7Y0L8K1_9FIRM</name>
<protein>
    <submittedName>
        <fullName evidence="2">Glycosyltransferase family 4 protein</fullName>
    </submittedName>
</protein>
<evidence type="ECO:0000256" key="1">
    <source>
        <dbReference type="ARBA" id="ARBA00022679"/>
    </source>
</evidence>
<gene>
    <name evidence="2" type="ORF">HIJ39_21085</name>
</gene>
<evidence type="ECO:0000313" key="3">
    <source>
        <dbReference type="Proteomes" id="UP000533476"/>
    </source>
</evidence>
<dbReference type="GO" id="GO:0009103">
    <property type="term" value="P:lipopolysaccharide biosynthetic process"/>
    <property type="evidence" value="ECO:0007669"/>
    <property type="project" value="TreeGrafter"/>
</dbReference>
<keyword evidence="3" id="KW-1185">Reference proteome</keyword>
<dbReference type="PANTHER" id="PTHR46401">
    <property type="entry name" value="GLYCOSYLTRANSFERASE WBBK-RELATED"/>
    <property type="match status" value="1"/>
</dbReference>
<dbReference type="SUPFAM" id="SSF53756">
    <property type="entry name" value="UDP-Glycosyltransferase/glycogen phosphorylase"/>
    <property type="match status" value="1"/>
</dbReference>
<reference evidence="2 3" key="1">
    <citation type="submission" date="2020-04" db="EMBL/GenBank/DDBJ databases">
        <authorList>
            <person name="Zhang R."/>
            <person name="Schippers A."/>
        </authorList>
    </citation>
    <scope>NUCLEOTIDE SEQUENCE [LARGE SCALE GENOMIC DNA]</scope>
    <source>
        <strain evidence="2 3">DSM 109850</strain>
    </source>
</reference>
<dbReference type="GO" id="GO:0016757">
    <property type="term" value="F:glycosyltransferase activity"/>
    <property type="evidence" value="ECO:0007669"/>
    <property type="project" value="TreeGrafter"/>
</dbReference>
<dbReference type="PANTHER" id="PTHR46401:SF2">
    <property type="entry name" value="GLYCOSYLTRANSFERASE WBBK-RELATED"/>
    <property type="match status" value="1"/>
</dbReference>
<proteinExistence type="predicted"/>
<comment type="caution">
    <text evidence="2">The sequence shown here is derived from an EMBL/GenBank/DDBJ whole genome shotgun (WGS) entry which is preliminary data.</text>
</comment>
<dbReference type="Proteomes" id="UP000533476">
    <property type="component" value="Unassembled WGS sequence"/>
</dbReference>
<dbReference type="AlphaFoldDB" id="A0A7Y0L8K1"/>
<dbReference type="Gene3D" id="3.40.50.2000">
    <property type="entry name" value="Glycogen Phosphorylase B"/>
    <property type="match status" value="1"/>
</dbReference>
<sequence>MTRQRVAVVFLDYRPTHEFKDQGMYVRALNLAGYDAFLVTTEKPELADHRPRDFEIVETREEAVLSGAIWDSLAADAVVGINWFSRHFLKAADELMRRDIHLIIKADTDGYASPRIWLRESWRRYLHQSRNGQLSLVGAVRVAGRTLLPAMFDRRLLDVVERSAAVIVETTAAIEHVQRFISYYHRDHLQSRLHLVYNPVDSVFTNHVHVERKRDQMVLVGRWNDSQKNTQNAVRATCEFLRKRPSYEAVITGAGTHFWHNAQCLQHSAVAPRVTIRDHISHTELLDVLVQSQILLSSSFFEGSPLAMAEALCCGTTIVGTPIPATDHFIASGRFGTRAKGFHWRHLVKALETEAYYWEAGLRNAAAVSGYWIPKQRYESISEQLQTLLDACLGKPRDRSPKVVSKYRS</sequence>
<dbReference type="Pfam" id="PF13692">
    <property type="entry name" value="Glyco_trans_1_4"/>
    <property type="match status" value="1"/>
</dbReference>
<organism evidence="2 3">
    <name type="scientific">Sulfobacillus harzensis</name>
    <dbReference type="NCBI Taxonomy" id="2729629"/>
    <lineage>
        <taxon>Bacteria</taxon>
        <taxon>Bacillati</taxon>
        <taxon>Bacillota</taxon>
        <taxon>Clostridia</taxon>
        <taxon>Eubacteriales</taxon>
        <taxon>Clostridiales Family XVII. Incertae Sedis</taxon>
        <taxon>Sulfobacillus</taxon>
    </lineage>
</organism>
<evidence type="ECO:0000313" key="2">
    <source>
        <dbReference type="EMBL" id="NMP24806.1"/>
    </source>
</evidence>
<keyword evidence="1 2" id="KW-0808">Transferase</keyword>
<dbReference type="RefSeq" id="WP_169103012.1">
    <property type="nucleotide sequence ID" value="NZ_JABBVZ010000154.1"/>
</dbReference>
<dbReference type="EMBL" id="JABBVZ010000154">
    <property type="protein sequence ID" value="NMP24806.1"/>
    <property type="molecule type" value="Genomic_DNA"/>
</dbReference>
<accession>A0A7Y0L8K1</accession>